<evidence type="ECO:0000256" key="1">
    <source>
        <dbReference type="SAM" id="Coils"/>
    </source>
</evidence>
<keyword evidence="1" id="KW-0175">Coiled coil</keyword>
<gene>
    <name evidence="2" type="ORF">AK812_SmicGene7277</name>
</gene>
<protein>
    <submittedName>
        <fullName evidence="2">Uncharacterized protein</fullName>
    </submittedName>
</protein>
<dbReference type="EMBL" id="LSRX01000103">
    <property type="protein sequence ID" value="OLQ09112.1"/>
    <property type="molecule type" value="Genomic_DNA"/>
</dbReference>
<evidence type="ECO:0000313" key="3">
    <source>
        <dbReference type="Proteomes" id="UP000186817"/>
    </source>
</evidence>
<comment type="caution">
    <text evidence="2">The sequence shown here is derived from an EMBL/GenBank/DDBJ whole genome shotgun (WGS) entry which is preliminary data.</text>
</comment>
<reference evidence="2 3" key="1">
    <citation type="submission" date="2016-02" db="EMBL/GenBank/DDBJ databases">
        <title>Genome analysis of coral dinoflagellate symbionts highlights evolutionary adaptations to a symbiotic lifestyle.</title>
        <authorList>
            <person name="Aranda M."/>
            <person name="Li Y."/>
            <person name="Liew Y.J."/>
            <person name="Baumgarten S."/>
            <person name="Simakov O."/>
            <person name="Wilson M."/>
            <person name="Piel J."/>
            <person name="Ashoor H."/>
            <person name="Bougouffa S."/>
            <person name="Bajic V.B."/>
            <person name="Ryu T."/>
            <person name="Ravasi T."/>
            <person name="Bayer T."/>
            <person name="Micklem G."/>
            <person name="Kim H."/>
            <person name="Bhak J."/>
            <person name="Lajeunesse T.C."/>
            <person name="Voolstra C.R."/>
        </authorList>
    </citation>
    <scope>NUCLEOTIDE SEQUENCE [LARGE SCALE GENOMIC DNA]</scope>
    <source>
        <strain evidence="2 3">CCMP2467</strain>
    </source>
</reference>
<evidence type="ECO:0000313" key="2">
    <source>
        <dbReference type="EMBL" id="OLQ09112.1"/>
    </source>
</evidence>
<feature type="coiled-coil region" evidence="1">
    <location>
        <begin position="50"/>
        <end position="77"/>
    </location>
</feature>
<dbReference type="Proteomes" id="UP000186817">
    <property type="component" value="Unassembled WGS sequence"/>
</dbReference>
<sequence length="602" mass="66544">MPAVCSRGSLTKLLQDRSCKILQLAQETDGQEGCVDAEKEAEDAFEEPELRALAAHAEEAERREREAVEEVESLRQAKSNQPLAAVLDAVAGGLPLQEQMCYEWLRMLRHDKPAHSALMIVEAECDVWEDRLHSLLAPEDLTSEERMRKTSDLEVVYALVDDLRCANDMLAGEKAKEQWQQLAAVAKEPKAGLPPGPKFFSVAQLLQSQSQDTAPAEPDDLPRMPPAVLSPAEWEGFVGIQTRIRVETSMVHEGRRAQYCFEPSIFSAAGDCNGWSLECFMHQVVPLTGFRLAGQCPAAAKRADVVPLTTSQHGTQVAVLLLFGTHCLLADIPFHVCQEAAEAKNTAASKRSGGASARLTAQALKPINTVVYGIQDLSRSSAEPDDTAQRQVRGFHFKDMTAVSEMDDGRVIELHADSISGTLALPLFSAPLGQASRDALVSGFRSALEDERIASWSTFSKTFRSEDQRSRLLERQGDAAAGAGLRKLVVWEVERRLPTASEWKTPFLPTDAGLTWRWVDTRGRRHPNLSLGLTRLQAAGSKTPPCRIGSLYRPTSDWQLETGPETDHHGWSYGMAWNSSSWEAAPSPLEVLRRRRWTRTFT</sequence>
<proteinExistence type="predicted"/>
<dbReference type="OrthoDB" id="429375at2759"/>
<dbReference type="AlphaFoldDB" id="A0A1Q9ENW7"/>
<organism evidence="2 3">
    <name type="scientific">Symbiodinium microadriaticum</name>
    <name type="common">Dinoflagellate</name>
    <name type="synonym">Zooxanthella microadriatica</name>
    <dbReference type="NCBI Taxonomy" id="2951"/>
    <lineage>
        <taxon>Eukaryota</taxon>
        <taxon>Sar</taxon>
        <taxon>Alveolata</taxon>
        <taxon>Dinophyceae</taxon>
        <taxon>Suessiales</taxon>
        <taxon>Symbiodiniaceae</taxon>
        <taxon>Symbiodinium</taxon>
    </lineage>
</organism>
<accession>A0A1Q9ENW7</accession>
<keyword evidence="3" id="KW-1185">Reference proteome</keyword>
<name>A0A1Q9ENW7_SYMMI</name>